<dbReference type="PRINTS" id="PR00147">
    <property type="entry name" value="DNAPHOTLYASE"/>
</dbReference>
<comment type="cofactor">
    <cofactor evidence="1">
        <name>(6R)-5,10-methylene-5,6,7,8-tetrahydrofolate</name>
        <dbReference type="ChEBI" id="CHEBI:15636"/>
    </cofactor>
</comment>
<dbReference type="PANTHER" id="PTHR11455">
    <property type="entry name" value="CRYPTOCHROME"/>
    <property type="match status" value="1"/>
</dbReference>
<feature type="binding site" evidence="8">
    <location>
        <position position="230"/>
    </location>
    <ligand>
        <name>FAD</name>
        <dbReference type="ChEBI" id="CHEBI:57692"/>
    </ligand>
</feature>
<dbReference type="Pfam" id="PF00875">
    <property type="entry name" value="DNA_photolyase"/>
    <property type="match status" value="1"/>
</dbReference>
<dbReference type="FunFam" id="1.10.579.10:FF:000003">
    <property type="entry name" value="Deoxyribodipyrimidine photo-lyase"/>
    <property type="match status" value="1"/>
</dbReference>
<comment type="cofactor">
    <cofactor evidence="8">
        <name>FAD</name>
        <dbReference type="ChEBI" id="CHEBI:57692"/>
    </cofactor>
    <text evidence="8">Binds 1 FAD per subunit.</text>
</comment>
<dbReference type="InterPro" id="IPR005101">
    <property type="entry name" value="Cryptochr/Photolyase_FAD-bd"/>
</dbReference>
<evidence type="ECO:0000256" key="8">
    <source>
        <dbReference type="PIRSR" id="PIRSR602081-1"/>
    </source>
</evidence>
<evidence type="ECO:0000256" key="2">
    <source>
        <dbReference type="ARBA" id="ARBA00013149"/>
    </source>
</evidence>
<dbReference type="GO" id="GO:0071949">
    <property type="term" value="F:FAD binding"/>
    <property type="evidence" value="ECO:0007669"/>
    <property type="project" value="TreeGrafter"/>
</dbReference>
<feature type="site" description="Electron transfer via tryptophanyl radical" evidence="9">
    <location>
        <position position="393"/>
    </location>
</feature>
<dbReference type="AlphaFoldDB" id="A0A560ERB7"/>
<keyword evidence="4 8" id="KW-0285">Flavoprotein</keyword>
<dbReference type="GO" id="GO:0003904">
    <property type="term" value="F:deoxyribodipyrimidine photo-lyase activity"/>
    <property type="evidence" value="ECO:0007669"/>
    <property type="project" value="UniProtKB-EC"/>
</dbReference>
<evidence type="ECO:0000313" key="12">
    <source>
        <dbReference type="EMBL" id="TWB11887.1"/>
    </source>
</evidence>
<feature type="domain" description="Photolyase/cryptochrome alpha/beta" evidence="11">
    <location>
        <begin position="7"/>
        <end position="136"/>
    </location>
</feature>
<sequence length="489" mass="54229">MSAAPKPPVIVWFRQDLRLADNPALGRAVQSGKPVVPVYILDDHTPGPWAPGGASRWWLHHSLAALSGALGDLGCPLILRRGRADVALHALVRETGAEAVVWNRCYEPHAIARDSALKADLKAEGVAVDSFNAALLAEPWTVKTGTGGPYKVFTPFWKAVREGLDPGLPEPAPRHLAALPTPPDSDRLEDWGLLPTRPDWAGGLRDSWTPGEAGARQRLEDFLVQAVARYPEGRDYPAQPLTSHLSPHLHHGEISPRQIWAAARTHGTAPRGAQGGMDGVDSFLRELGWREFCHHLLYHFPFLPERPLNPKFEAFAWDDNAGHLAAWQRGLTGYPIVDAGMRELWATGWMHNRVRMVVGSFLVKHLLLPWTAGQAWFWDTLVDANLANNAAGWQWIAGCGADAAPYFRVFNPVLQGEKFDARGDYVRRWVPELARLPDRVLHQPWTADPITLRAAGVRLGHDYPYPVVEHKAARQRALDTFAAIRDDND</sequence>
<dbReference type="InterPro" id="IPR036155">
    <property type="entry name" value="Crypto/Photolyase_N_sf"/>
</dbReference>
<dbReference type="OrthoDB" id="9772484at2"/>
<dbReference type="Gene3D" id="3.40.50.620">
    <property type="entry name" value="HUPs"/>
    <property type="match status" value="1"/>
</dbReference>
<dbReference type="PANTHER" id="PTHR11455:SF9">
    <property type="entry name" value="CRYPTOCHROME CIRCADIAN CLOCK 5 ISOFORM X1"/>
    <property type="match status" value="1"/>
</dbReference>
<evidence type="ECO:0000256" key="3">
    <source>
        <dbReference type="ARBA" id="ARBA00014046"/>
    </source>
</evidence>
<dbReference type="GO" id="GO:0003677">
    <property type="term" value="F:DNA binding"/>
    <property type="evidence" value="ECO:0007669"/>
    <property type="project" value="TreeGrafter"/>
</dbReference>
<evidence type="ECO:0000256" key="5">
    <source>
        <dbReference type="ARBA" id="ARBA00022827"/>
    </source>
</evidence>
<dbReference type="InterPro" id="IPR036134">
    <property type="entry name" value="Crypto/Photolyase_FAD-like_sf"/>
</dbReference>
<gene>
    <name evidence="12" type="ORF">FBZ89_12721</name>
</gene>
<dbReference type="InterPro" id="IPR018394">
    <property type="entry name" value="DNA_photolyase_1_CS_C"/>
</dbReference>
<dbReference type="EMBL" id="VITN01000027">
    <property type="protein sequence ID" value="TWB11887.1"/>
    <property type="molecule type" value="Genomic_DNA"/>
</dbReference>
<evidence type="ECO:0000256" key="6">
    <source>
        <dbReference type="ARBA" id="ARBA00022991"/>
    </source>
</evidence>
<comment type="caution">
    <text evidence="12">The sequence shown here is derived from an EMBL/GenBank/DDBJ whole genome shotgun (WGS) entry which is preliminary data.</text>
</comment>
<keyword evidence="12" id="KW-0456">Lyase</keyword>
<organism evidence="12 13">
    <name type="scientific">Nitrospirillum amazonense</name>
    <dbReference type="NCBI Taxonomy" id="28077"/>
    <lineage>
        <taxon>Bacteria</taxon>
        <taxon>Pseudomonadati</taxon>
        <taxon>Pseudomonadota</taxon>
        <taxon>Alphaproteobacteria</taxon>
        <taxon>Rhodospirillales</taxon>
        <taxon>Azospirillaceae</taxon>
        <taxon>Nitrospirillum</taxon>
    </lineage>
</organism>
<dbReference type="GO" id="GO:0000719">
    <property type="term" value="P:photoreactive repair"/>
    <property type="evidence" value="ECO:0007669"/>
    <property type="project" value="UniProtKB-ARBA"/>
</dbReference>
<feature type="site" description="Electron transfer via tryptophanyl radical" evidence="9">
    <location>
        <position position="317"/>
    </location>
</feature>
<dbReference type="InterPro" id="IPR002081">
    <property type="entry name" value="Cryptochrome/DNA_photolyase_1"/>
</dbReference>
<evidence type="ECO:0000256" key="4">
    <source>
        <dbReference type="ARBA" id="ARBA00022630"/>
    </source>
</evidence>
<feature type="binding site" evidence="8">
    <location>
        <position position="283"/>
    </location>
    <ligand>
        <name>FAD</name>
        <dbReference type="ChEBI" id="CHEBI:57692"/>
    </ligand>
</feature>
<keyword evidence="6 10" id="KW-0157">Chromophore</keyword>
<evidence type="ECO:0000256" key="1">
    <source>
        <dbReference type="ARBA" id="ARBA00001932"/>
    </source>
</evidence>
<dbReference type="RefSeq" id="WP_145753768.1">
    <property type="nucleotide sequence ID" value="NZ_VITN01000027.1"/>
</dbReference>
<name>A0A560ERB7_9PROT</name>
<protein>
    <recommendedName>
        <fullName evidence="3">Deoxyribodipyrimidine photo-lyase</fullName>
        <ecNumber evidence="2">4.1.99.3</ecNumber>
    </recommendedName>
</protein>
<evidence type="ECO:0000256" key="7">
    <source>
        <dbReference type="ARBA" id="ARBA00033999"/>
    </source>
</evidence>
<evidence type="ECO:0000256" key="9">
    <source>
        <dbReference type="PIRSR" id="PIRSR602081-2"/>
    </source>
</evidence>
<keyword evidence="5 8" id="KW-0274">FAD</keyword>
<proteinExistence type="inferred from homology"/>
<dbReference type="EC" id="4.1.99.3" evidence="2"/>
<accession>A0A560ERB7</accession>
<dbReference type="InterPro" id="IPR014729">
    <property type="entry name" value="Rossmann-like_a/b/a_fold"/>
</dbReference>
<feature type="binding site" evidence="8">
    <location>
        <begin position="242"/>
        <end position="246"/>
    </location>
    <ligand>
        <name>FAD</name>
        <dbReference type="ChEBI" id="CHEBI:57692"/>
    </ligand>
</feature>
<dbReference type="SUPFAM" id="SSF52425">
    <property type="entry name" value="Cryptochrome/photolyase, N-terminal domain"/>
    <property type="match status" value="1"/>
</dbReference>
<dbReference type="Gene3D" id="1.25.40.80">
    <property type="match status" value="1"/>
</dbReference>
<evidence type="ECO:0000313" key="13">
    <source>
        <dbReference type="Proteomes" id="UP000319859"/>
    </source>
</evidence>
<dbReference type="PROSITE" id="PS00394">
    <property type="entry name" value="DNA_PHOTOLYASES_1_1"/>
    <property type="match status" value="1"/>
</dbReference>
<evidence type="ECO:0000256" key="10">
    <source>
        <dbReference type="RuleBase" id="RU004182"/>
    </source>
</evidence>
<comment type="catalytic activity">
    <reaction evidence="7">
        <text>cyclobutadipyrimidine (in DNA) = 2 pyrimidine residues (in DNA).</text>
        <dbReference type="EC" id="4.1.99.3"/>
    </reaction>
</comment>
<dbReference type="PROSITE" id="PS51645">
    <property type="entry name" value="PHR_CRY_ALPHA_BETA"/>
    <property type="match status" value="1"/>
</dbReference>
<dbReference type="Pfam" id="PF03441">
    <property type="entry name" value="FAD_binding_7"/>
    <property type="match status" value="1"/>
</dbReference>
<dbReference type="Gene3D" id="1.10.579.10">
    <property type="entry name" value="DNA Cyclobutane Dipyrimidine Photolyase, subunit A, domain 3"/>
    <property type="match status" value="1"/>
</dbReference>
<comment type="similarity">
    <text evidence="10">Belongs to the DNA photolyase family.</text>
</comment>
<dbReference type="Proteomes" id="UP000319859">
    <property type="component" value="Unassembled WGS sequence"/>
</dbReference>
<dbReference type="GO" id="GO:0009416">
    <property type="term" value="P:response to light stimulus"/>
    <property type="evidence" value="ECO:0007669"/>
    <property type="project" value="TreeGrafter"/>
</dbReference>
<dbReference type="InterPro" id="IPR006050">
    <property type="entry name" value="DNA_photolyase_N"/>
</dbReference>
<dbReference type="SUPFAM" id="SSF48173">
    <property type="entry name" value="Cryptochrome/photolyase FAD-binding domain"/>
    <property type="match status" value="1"/>
</dbReference>
<reference evidence="12 13" key="1">
    <citation type="submission" date="2019-06" db="EMBL/GenBank/DDBJ databases">
        <title>Genomic Encyclopedia of Type Strains, Phase IV (KMG-V): Genome sequencing to study the core and pangenomes of soil and plant-associated prokaryotes.</title>
        <authorList>
            <person name="Whitman W."/>
        </authorList>
    </citation>
    <scope>NUCLEOTIDE SEQUENCE [LARGE SCALE GENOMIC DNA]</scope>
    <source>
        <strain evidence="12 13">BR 11880</strain>
    </source>
</reference>
<evidence type="ECO:0000259" key="11">
    <source>
        <dbReference type="PROSITE" id="PS51645"/>
    </source>
</evidence>
<feature type="site" description="Electron transfer via tryptophanyl radical" evidence="9">
    <location>
        <position position="370"/>
    </location>
</feature>